<dbReference type="Pfam" id="PF00096">
    <property type="entry name" value="zf-C2H2"/>
    <property type="match status" value="5"/>
</dbReference>
<dbReference type="AlphaFoldDB" id="A0A2K5IBB8"/>
<dbReference type="SMART" id="SM00355">
    <property type="entry name" value="ZnF_C2H2"/>
    <property type="match status" value="6"/>
</dbReference>
<dbReference type="Ensembl" id="ENSCANT00000036690.1">
    <property type="protein sequence ID" value="ENSCANP00000013772.1"/>
    <property type="gene ID" value="ENSCANG00000030323.1"/>
</dbReference>
<dbReference type="FunFam" id="3.30.160.60:FF:002470">
    <property type="entry name" value="Zinc finger protein 59"/>
    <property type="match status" value="1"/>
</dbReference>
<proteinExistence type="predicted"/>
<feature type="domain" description="C2H2-type" evidence="10">
    <location>
        <begin position="150"/>
        <end position="177"/>
    </location>
</feature>
<accession>A0A2K5IBB8</accession>
<keyword evidence="4 9" id="KW-0863">Zinc-finger</keyword>
<dbReference type="FunFam" id="3.30.160.60:FF:000286">
    <property type="entry name" value="Zinc finger protein 770"/>
    <property type="match status" value="1"/>
</dbReference>
<evidence type="ECO:0000256" key="8">
    <source>
        <dbReference type="ARBA" id="ARBA00023242"/>
    </source>
</evidence>
<dbReference type="FunFam" id="3.30.160.60:FF:001196">
    <property type="entry name" value="Zinc finger protein 770"/>
    <property type="match status" value="1"/>
</dbReference>
<organism evidence="11 12">
    <name type="scientific">Colobus angolensis palliatus</name>
    <name type="common">Peters' Angolan colobus</name>
    <dbReference type="NCBI Taxonomy" id="336983"/>
    <lineage>
        <taxon>Eukaryota</taxon>
        <taxon>Metazoa</taxon>
        <taxon>Chordata</taxon>
        <taxon>Craniata</taxon>
        <taxon>Vertebrata</taxon>
        <taxon>Euteleostomi</taxon>
        <taxon>Mammalia</taxon>
        <taxon>Eutheria</taxon>
        <taxon>Euarchontoglires</taxon>
        <taxon>Primates</taxon>
        <taxon>Haplorrhini</taxon>
        <taxon>Catarrhini</taxon>
        <taxon>Cercopithecidae</taxon>
        <taxon>Colobinae</taxon>
        <taxon>Colobus</taxon>
    </lineage>
</organism>
<feature type="domain" description="C2H2-type" evidence="10">
    <location>
        <begin position="388"/>
        <end position="415"/>
    </location>
</feature>
<evidence type="ECO:0000256" key="2">
    <source>
        <dbReference type="ARBA" id="ARBA00022723"/>
    </source>
</evidence>
<protein>
    <recommendedName>
        <fullName evidence="10">C2H2-type domain-containing protein</fullName>
    </recommendedName>
</protein>
<comment type="subcellular location">
    <subcellularLocation>
        <location evidence="1">Nucleus</location>
    </subcellularLocation>
</comment>
<dbReference type="SUPFAM" id="SSF57667">
    <property type="entry name" value="beta-beta-alpha zinc fingers"/>
    <property type="match status" value="4"/>
</dbReference>
<keyword evidence="3" id="KW-0677">Repeat</keyword>
<reference evidence="11" key="2">
    <citation type="submission" date="2025-09" db="UniProtKB">
        <authorList>
            <consortium name="Ensembl"/>
        </authorList>
    </citation>
    <scope>IDENTIFICATION</scope>
</reference>
<keyword evidence="5" id="KW-0862">Zinc</keyword>
<evidence type="ECO:0000256" key="5">
    <source>
        <dbReference type="ARBA" id="ARBA00022833"/>
    </source>
</evidence>
<dbReference type="FunFam" id="3.30.160.60:FF:000978">
    <property type="entry name" value="Zinc finger protein 770"/>
    <property type="match status" value="1"/>
</dbReference>
<keyword evidence="6" id="KW-0805">Transcription regulation</keyword>
<evidence type="ECO:0000256" key="9">
    <source>
        <dbReference type="PROSITE-ProRule" id="PRU00042"/>
    </source>
</evidence>
<keyword evidence="12" id="KW-1185">Reference proteome</keyword>
<evidence type="ECO:0000256" key="6">
    <source>
        <dbReference type="ARBA" id="ARBA00023015"/>
    </source>
</evidence>
<feature type="domain" description="C2H2-type" evidence="10">
    <location>
        <begin position="206"/>
        <end position="233"/>
    </location>
</feature>
<feature type="domain" description="C2H2-type" evidence="10">
    <location>
        <begin position="53"/>
        <end position="75"/>
    </location>
</feature>
<evidence type="ECO:0000259" key="10">
    <source>
        <dbReference type="PROSITE" id="PS50157"/>
    </source>
</evidence>
<evidence type="ECO:0000313" key="11">
    <source>
        <dbReference type="Ensembl" id="ENSCANP00000013772.1"/>
    </source>
</evidence>
<dbReference type="PANTHER" id="PTHR24394">
    <property type="entry name" value="ZINC FINGER PROTEIN"/>
    <property type="match status" value="1"/>
</dbReference>
<keyword evidence="7" id="KW-0804">Transcription</keyword>
<sequence>MMAENNLKMLKIQQCVAANKLPRNRPYICFKHFETPSTKLARHYLIHTGQKPFECDVCHKTFRQLVHLERHQLTHNLPFKCSVCQHHLKNLKTSVKYQQLYKETYQNKVKQVRRLLEAKQEKSMYGERWALHPCCKSNPTYNMKRRKNIHASTICGKMFPSQSKLNRHVLIHTGQRPFKCVLCSKSFQQSPHLKIHQLTHSEERSFQCCFCQKGFKIQSKLLKHKQIHTRKKAFRALLLKKRRTEYRPLPSKLKANQGGFENGDIGESEGGKIPSRFKRSYNYKTIVKKKILSFLKNCDRISGELSSEQTQRTFVGSLGKHGTYKTIGNKKKKTLTLPFSWQNIDNSVNKKDLSICGSSGEELFNNCDVLQCGFSVPRENILTRHKICPCVKCEKVFPSVSKLKRHYLIHTGQRPFGCNICGKSFRQSPHLKRHEQIHNEKSPYASLCQVEFGNLNNLSNHPGNNVNYNDSQQCQAPGVQKYEVSVSNQMSGVKADSQDFIPGSTRQPCLPNVLLESEQSHPFCSYSEHQEKNDVFLYRCSICAKKKVVALDSVM</sequence>
<evidence type="ECO:0000256" key="4">
    <source>
        <dbReference type="ARBA" id="ARBA00022771"/>
    </source>
</evidence>
<evidence type="ECO:0000256" key="3">
    <source>
        <dbReference type="ARBA" id="ARBA00022737"/>
    </source>
</evidence>
<evidence type="ECO:0000256" key="1">
    <source>
        <dbReference type="ARBA" id="ARBA00004123"/>
    </source>
</evidence>
<dbReference type="InterPro" id="IPR036236">
    <property type="entry name" value="Znf_C2H2_sf"/>
</dbReference>
<evidence type="ECO:0000256" key="7">
    <source>
        <dbReference type="ARBA" id="ARBA00023163"/>
    </source>
</evidence>
<name>A0A2K5IBB8_COLAP</name>
<keyword evidence="2" id="KW-0479">Metal-binding</keyword>
<feature type="domain" description="C2H2-type" evidence="10">
    <location>
        <begin position="178"/>
        <end position="205"/>
    </location>
</feature>
<evidence type="ECO:0000313" key="12">
    <source>
        <dbReference type="Proteomes" id="UP000233080"/>
    </source>
</evidence>
<dbReference type="PROSITE" id="PS00028">
    <property type="entry name" value="ZINC_FINGER_C2H2_1"/>
    <property type="match status" value="5"/>
</dbReference>
<reference evidence="11" key="1">
    <citation type="submission" date="2025-08" db="UniProtKB">
        <authorList>
            <consortium name="Ensembl"/>
        </authorList>
    </citation>
    <scope>IDENTIFICATION</scope>
</reference>
<dbReference type="OMA" id="SMYGERW"/>
<dbReference type="PANTHER" id="PTHR24394:SF29">
    <property type="entry name" value="MYONEURIN"/>
    <property type="match status" value="1"/>
</dbReference>
<dbReference type="GO" id="GO:0000981">
    <property type="term" value="F:DNA-binding transcription factor activity, RNA polymerase II-specific"/>
    <property type="evidence" value="ECO:0007669"/>
    <property type="project" value="TreeGrafter"/>
</dbReference>
<feature type="domain" description="C2H2-type" evidence="10">
    <location>
        <begin position="416"/>
        <end position="443"/>
    </location>
</feature>
<dbReference type="GO" id="GO:0005634">
    <property type="term" value="C:nucleus"/>
    <property type="evidence" value="ECO:0007669"/>
    <property type="project" value="UniProtKB-SubCell"/>
</dbReference>
<dbReference type="Proteomes" id="UP000233080">
    <property type="component" value="Unassembled WGS sequence"/>
</dbReference>
<dbReference type="PROSITE" id="PS50157">
    <property type="entry name" value="ZINC_FINGER_C2H2_2"/>
    <property type="match status" value="6"/>
</dbReference>
<keyword evidence="8" id="KW-0539">Nucleus</keyword>
<dbReference type="GO" id="GO:0008270">
    <property type="term" value="F:zinc ion binding"/>
    <property type="evidence" value="ECO:0007669"/>
    <property type="project" value="UniProtKB-KW"/>
</dbReference>
<dbReference type="InterPro" id="IPR013087">
    <property type="entry name" value="Znf_C2H2_type"/>
</dbReference>
<dbReference type="Gene3D" id="3.30.160.60">
    <property type="entry name" value="Classic Zinc Finger"/>
    <property type="match status" value="7"/>
</dbReference>